<dbReference type="RefSeq" id="WP_206254792.1">
    <property type="nucleotide sequence ID" value="NZ_CP071060.1"/>
</dbReference>
<dbReference type="GO" id="GO:0016787">
    <property type="term" value="F:hydrolase activity"/>
    <property type="evidence" value="ECO:0007669"/>
    <property type="project" value="UniProtKB-KW"/>
</dbReference>
<name>A0ABX7M6E2_9RHOO</name>
<dbReference type="PANTHER" id="PTHR46623">
    <property type="entry name" value="CARBOXYMETHYLENEBUTENOLIDASE-RELATED"/>
    <property type="match status" value="1"/>
</dbReference>
<dbReference type="EMBL" id="CP071060">
    <property type="protein sequence ID" value="QSI77310.1"/>
    <property type="molecule type" value="Genomic_DNA"/>
</dbReference>
<sequence>MQTGSQQPLQQEFDSLSPARVANRREFVAGLVASGFALAVPPVAAQSVIKTPADGLVAGTVEIPAGDITLRGYRAMPAGKGPFPVVLVVEEIFGVHEWIQDICRRLAKVGYLAVAPDLFARQGDPTQYDTIPKIFENVISKVPDAQVMRDLDAAAAWAGKNGGNAARLGITGFCWGGRITWLYAAHNPNLKAGVAWYGRLVSAPSELSPKHPIDLVGEIKAPVLGFYGGKDQGIPVDSVEKMGAALKAAGSRSEVRIYPEADHGFLADYRPSFNPAAAADAWPKALAWLQQHGV</sequence>
<dbReference type="Proteomes" id="UP000663570">
    <property type="component" value="Chromosome"/>
</dbReference>
<accession>A0ABX7M6E2</accession>
<keyword evidence="2" id="KW-0378">Hydrolase</keyword>
<dbReference type="PANTHER" id="PTHR46623:SF6">
    <property type="entry name" value="ALPHA_BETA-HYDROLASES SUPERFAMILY PROTEIN"/>
    <property type="match status" value="1"/>
</dbReference>
<reference evidence="2 3" key="1">
    <citation type="submission" date="2021-02" db="EMBL/GenBank/DDBJ databases">
        <title>Niveibacterium changnyeongensis HC41.</title>
        <authorList>
            <person name="Kang M."/>
        </authorList>
    </citation>
    <scope>NUCLEOTIDE SEQUENCE [LARGE SCALE GENOMIC DNA]</scope>
    <source>
        <strain evidence="2 3">HC41</strain>
    </source>
</reference>
<evidence type="ECO:0000313" key="3">
    <source>
        <dbReference type="Proteomes" id="UP000663570"/>
    </source>
</evidence>
<evidence type="ECO:0000313" key="2">
    <source>
        <dbReference type="EMBL" id="QSI77310.1"/>
    </source>
</evidence>
<gene>
    <name evidence="2" type="ORF">JY500_01260</name>
</gene>
<organism evidence="2 3">
    <name type="scientific">Niveibacterium microcysteis</name>
    <dbReference type="NCBI Taxonomy" id="2811415"/>
    <lineage>
        <taxon>Bacteria</taxon>
        <taxon>Pseudomonadati</taxon>
        <taxon>Pseudomonadota</taxon>
        <taxon>Betaproteobacteria</taxon>
        <taxon>Rhodocyclales</taxon>
        <taxon>Rhodocyclaceae</taxon>
        <taxon>Niveibacterium</taxon>
    </lineage>
</organism>
<dbReference type="InterPro" id="IPR029058">
    <property type="entry name" value="AB_hydrolase_fold"/>
</dbReference>
<dbReference type="SUPFAM" id="SSF53474">
    <property type="entry name" value="alpha/beta-Hydrolases"/>
    <property type="match status" value="1"/>
</dbReference>
<proteinExistence type="predicted"/>
<dbReference type="Gene3D" id="3.40.50.1820">
    <property type="entry name" value="alpha/beta hydrolase"/>
    <property type="match status" value="1"/>
</dbReference>
<keyword evidence="3" id="KW-1185">Reference proteome</keyword>
<dbReference type="Pfam" id="PF01738">
    <property type="entry name" value="DLH"/>
    <property type="match status" value="1"/>
</dbReference>
<dbReference type="InterPro" id="IPR051049">
    <property type="entry name" value="Dienelactone_hydrolase-like"/>
</dbReference>
<dbReference type="InterPro" id="IPR002925">
    <property type="entry name" value="Dienelactn_hydro"/>
</dbReference>
<evidence type="ECO:0000259" key="1">
    <source>
        <dbReference type="Pfam" id="PF01738"/>
    </source>
</evidence>
<feature type="domain" description="Dienelactone hydrolase" evidence="1">
    <location>
        <begin position="70"/>
        <end position="292"/>
    </location>
</feature>
<protein>
    <submittedName>
        <fullName evidence="2">Dienelactone hydrolase family protein</fullName>
    </submittedName>
</protein>